<name>A0A5C1YU35_9PROT</name>
<keyword evidence="2" id="KW-0614">Plasmid</keyword>
<protein>
    <submittedName>
        <fullName evidence="2">Transcriptional regulator</fullName>
    </submittedName>
</protein>
<dbReference type="OrthoDB" id="7261029at2"/>
<dbReference type="KEGG" id="acek:FLP30_13680"/>
<geneLocation type="plasmid" evidence="2">
    <name>unnamed2</name>
</geneLocation>
<evidence type="ECO:0000256" key="1">
    <source>
        <dbReference type="SAM" id="MobiDB-lite"/>
    </source>
</evidence>
<dbReference type="EMBL" id="CP043508">
    <property type="protein sequence ID" value="QEO18919.1"/>
    <property type="molecule type" value="Genomic_DNA"/>
</dbReference>
<dbReference type="PROSITE" id="PS51257">
    <property type="entry name" value="PROKAR_LIPOPROTEIN"/>
    <property type="match status" value="1"/>
</dbReference>
<accession>A0A5C1YU35</accession>
<organism evidence="2 3">
    <name type="scientific">Acetobacter vaccinii</name>
    <dbReference type="NCBI Taxonomy" id="2592655"/>
    <lineage>
        <taxon>Bacteria</taxon>
        <taxon>Pseudomonadati</taxon>
        <taxon>Pseudomonadota</taxon>
        <taxon>Alphaproteobacteria</taxon>
        <taxon>Acetobacterales</taxon>
        <taxon>Acetobacteraceae</taxon>
        <taxon>Acetobacter</taxon>
    </lineage>
</organism>
<gene>
    <name evidence="2" type="ORF">FLP30_13680</name>
</gene>
<proteinExistence type="predicted"/>
<dbReference type="Proteomes" id="UP000324536">
    <property type="component" value="Plasmid unnamed2"/>
</dbReference>
<feature type="region of interest" description="Disordered" evidence="1">
    <location>
        <begin position="1"/>
        <end position="31"/>
    </location>
</feature>
<keyword evidence="3" id="KW-1185">Reference proteome</keyword>
<sequence length="167" mass="18958">MAERAVIHQNSGQGCGEPRGEPGNNGEQGHSAGLLLASCRQTMGWTLMQLERRSGIPRSEFRCWARGQAAMPVEVRVWLCALRALHRQYPSPLSASVRMGGNRPPMGPREVARACLVIGWSERVLAERMGEHRTHLRRLLERGERLDPRRSRWLDHLEDGHLTWSRP</sequence>
<dbReference type="RefSeq" id="WP_149280566.1">
    <property type="nucleotide sequence ID" value="NZ_CP043508.1"/>
</dbReference>
<dbReference type="AlphaFoldDB" id="A0A5C1YU35"/>
<evidence type="ECO:0000313" key="3">
    <source>
        <dbReference type="Proteomes" id="UP000324536"/>
    </source>
</evidence>
<evidence type="ECO:0000313" key="2">
    <source>
        <dbReference type="EMBL" id="QEO18919.1"/>
    </source>
</evidence>
<reference evidence="2 3" key="1">
    <citation type="submission" date="2019-09" db="EMBL/GenBank/DDBJ databases">
        <title>Genome sequencing of strain KACC 21233.</title>
        <authorList>
            <person name="Heo J."/>
            <person name="Kim S.-J."/>
            <person name="Kim J.-S."/>
            <person name="Hong S.-B."/>
            <person name="Kwon S.-W."/>
        </authorList>
    </citation>
    <scope>NUCLEOTIDE SEQUENCE [LARGE SCALE GENOMIC DNA]</scope>
    <source>
        <strain evidence="2 3">KACC 21233</strain>
        <plasmid evidence="2 3">unnamed2</plasmid>
    </source>
</reference>